<organism evidence="2">
    <name type="scientific">viral metagenome</name>
    <dbReference type="NCBI Taxonomy" id="1070528"/>
    <lineage>
        <taxon>unclassified sequences</taxon>
        <taxon>metagenomes</taxon>
        <taxon>organismal metagenomes</taxon>
    </lineage>
</organism>
<dbReference type="AlphaFoldDB" id="A0A6C0CIT4"/>
<keyword evidence="1" id="KW-0472">Membrane</keyword>
<evidence type="ECO:0000313" key="2">
    <source>
        <dbReference type="EMBL" id="QHT03574.1"/>
    </source>
</evidence>
<reference evidence="2" key="1">
    <citation type="journal article" date="2020" name="Nature">
        <title>Giant virus diversity and host interactions through global metagenomics.</title>
        <authorList>
            <person name="Schulz F."/>
            <person name="Roux S."/>
            <person name="Paez-Espino D."/>
            <person name="Jungbluth S."/>
            <person name="Walsh D.A."/>
            <person name="Denef V.J."/>
            <person name="McMahon K.D."/>
            <person name="Konstantinidis K.T."/>
            <person name="Eloe-Fadrosh E.A."/>
            <person name="Kyrpides N.C."/>
            <person name="Woyke T."/>
        </authorList>
    </citation>
    <scope>NUCLEOTIDE SEQUENCE</scope>
    <source>
        <strain evidence="2">GVMAG-M-3300021079-18</strain>
    </source>
</reference>
<proteinExistence type="predicted"/>
<evidence type="ECO:0000256" key="1">
    <source>
        <dbReference type="SAM" id="Phobius"/>
    </source>
</evidence>
<protein>
    <submittedName>
        <fullName evidence="2">Uncharacterized protein</fullName>
    </submittedName>
</protein>
<feature type="transmembrane region" description="Helical" evidence="1">
    <location>
        <begin position="28"/>
        <end position="47"/>
    </location>
</feature>
<keyword evidence="1" id="KW-1133">Transmembrane helix</keyword>
<name>A0A6C0CIT4_9ZZZZ</name>
<accession>A0A6C0CIT4</accession>
<keyword evidence="1" id="KW-0812">Transmembrane</keyword>
<dbReference type="EMBL" id="MN739413">
    <property type="protein sequence ID" value="QHT03574.1"/>
    <property type="molecule type" value="Genomic_DNA"/>
</dbReference>
<sequence>MDHQTDHVLRISTDIYSKKSEGLNKMDLALVLVVLIILIIIEVFWFFNHYPTKEERDEHQAKLIWAVVGAILRSQSDREYGVVGGTSVGHNHNRRDNDQFCYGRDPCATGQIHRPELNRILDGANNPAYMHPEFADTLGDASKVKHAQRRKWLPFANP</sequence>